<dbReference type="PANTHER" id="PTHR28627:SF1">
    <property type="entry name" value="CYTOCHROME C OXIDASE ASSEMBLY FACTOR 5"/>
    <property type="match status" value="1"/>
</dbReference>
<sequence length="83" mass="9760">MMQFEEEGETLKDKSRCANIRADLKMCLLKSDCCKIYKRTPKECLRIKDGTVPDECFALRQTFFDCKHSIMDGRRRFKGPKGY</sequence>
<dbReference type="AlphaFoldDB" id="A0A6I9WVT5"/>
<evidence type="ECO:0000313" key="5">
    <source>
        <dbReference type="Proteomes" id="UP000504615"/>
    </source>
</evidence>
<dbReference type="OrthoDB" id="282149at2759"/>
<accession>A0A6I9WVT5</accession>
<dbReference type="GO" id="GO:0005739">
    <property type="term" value="C:mitochondrion"/>
    <property type="evidence" value="ECO:0007669"/>
    <property type="project" value="TreeGrafter"/>
</dbReference>
<evidence type="ECO:0000256" key="4">
    <source>
        <dbReference type="ARBA" id="ARBA00023157"/>
    </source>
</evidence>
<protein>
    <recommendedName>
        <fullName evidence="3">Cytochrome c oxidase assembly factor 5</fullName>
    </recommendedName>
</protein>
<evidence type="ECO:0000256" key="2">
    <source>
        <dbReference type="ARBA" id="ARBA00007785"/>
    </source>
</evidence>
<dbReference type="PANTHER" id="PTHR28627">
    <property type="entry name" value="CYTOCHROME C OXIDASE ASSEMBLY FACTOR 5"/>
    <property type="match status" value="1"/>
</dbReference>
<evidence type="ECO:0000313" key="6">
    <source>
        <dbReference type="RefSeq" id="XP_011646746.1"/>
    </source>
</evidence>
<organism evidence="5 6">
    <name type="scientific">Pogonomyrmex barbatus</name>
    <name type="common">red harvester ant</name>
    <dbReference type="NCBI Taxonomy" id="144034"/>
    <lineage>
        <taxon>Eukaryota</taxon>
        <taxon>Metazoa</taxon>
        <taxon>Ecdysozoa</taxon>
        <taxon>Arthropoda</taxon>
        <taxon>Hexapoda</taxon>
        <taxon>Insecta</taxon>
        <taxon>Pterygota</taxon>
        <taxon>Neoptera</taxon>
        <taxon>Endopterygota</taxon>
        <taxon>Hymenoptera</taxon>
        <taxon>Apocrita</taxon>
        <taxon>Aculeata</taxon>
        <taxon>Formicoidea</taxon>
        <taxon>Formicidae</taxon>
        <taxon>Myrmicinae</taxon>
        <taxon>Pogonomyrmex</taxon>
    </lineage>
</organism>
<reference evidence="6" key="1">
    <citation type="submission" date="2025-08" db="UniProtKB">
        <authorList>
            <consortium name="RefSeq"/>
        </authorList>
    </citation>
    <scope>IDENTIFICATION</scope>
</reference>
<evidence type="ECO:0000256" key="3">
    <source>
        <dbReference type="ARBA" id="ARBA00021904"/>
    </source>
</evidence>
<keyword evidence="4" id="KW-1015">Disulfide bond</keyword>
<evidence type="ECO:0000256" key="1">
    <source>
        <dbReference type="ARBA" id="ARBA00003186"/>
    </source>
</evidence>
<dbReference type="GO" id="GO:0033617">
    <property type="term" value="P:mitochondrial respiratory chain complex IV assembly"/>
    <property type="evidence" value="ECO:0007669"/>
    <property type="project" value="TreeGrafter"/>
</dbReference>
<comment type="function">
    <text evidence="1">Involved in an early step of the mitochondrial complex IV assembly process.</text>
</comment>
<dbReference type="Proteomes" id="UP000504615">
    <property type="component" value="Unplaced"/>
</dbReference>
<dbReference type="Pfam" id="PF10203">
    <property type="entry name" value="Pet191_N"/>
    <property type="match status" value="1"/>
</dbReference>
<gene>
    <name evidence="6" type="primary">LOC105433252</name>
</gene>
<dbReference type="RefSeq" id="XP_011646746.1">
    <property type="nucleotide sequence ID" value="XM_011648444.1"/>
</dbReference>
<proteinExistence type="inferred from homology"/>
<dbReference type="GeneID" id="105433252"/>
<dbReference type="KEGG" id="pbar:105433252"/>
<comment type="similarity">
    <text evidence="2">Belongs to the PET191 family.</text>
</comment>
<name>A0A6I9WVT5_9HYME</name>
<dbReference type="InterPro" id="IPR018793">
    <property type="entry name" value="Cyt_c_oxidase_assmbl_Pet191"/>
</dbReference>
<keyword evidence="5" id="KW-1185">Reference proteome</keyword>